<dbReference type="EMBL" id="BJWH01000035">
    <property type="protein sequence ID" value="GEM00373.1"/>
    <property type="molecule type" value="Genomic_DNA"/>
</dbReference>
<keyword evidence="1" id="KW-1133">Transmembrane helix</keyword>
<keyword evidence="3" id="KW-1185">Reference proteome</keyword>
<accession>A0A511JQR8</accession>
<keyword evidence="1" id="KW-0472">Membrane</keyword>
<protein>
    <recommendedName>
        <fullName evidence="4">Peptidase S54 rhomboid domain-containing protein</fullName>
    </recommendedName>
</protein>
<sequence>MTGMTDGRPAPSRRGAGDTVRTVLRDVGRTVAHADLAIAYCATVTVVTLVVMLQPEERTAEILARVSGNLDNLRAEPVLSMLGSAFVVESLWGLALVVQLLVVLAYLQRFVGRLASLVVGLAGHVGAGLVVAAGLATGIFHGFVDESVAAATDVGVSYVMAAAMGFLVLAVPPRWRWWYLGATAVYWLVPGAITRTFTDAGHVSALTIGLLLALVAARAVAADHRARAHGEGGMDTGSA</sequence>
<dbReference type="InterPro" id="IPR046862">
    <property type="entry name" value="Rhomboid_2"/>
</dbReference>
<evidence type="ECO:0008006" key="4">
    <source>
        <dbReference type="Google" id="ProtNLM"/>
    </source>
</evidence>
<feature type="transmembrane region" description="Helical" evidence="1">
    <location>
        <begin position="81"/>
        <end position="107"/>
    </location>
</feature>
<feature type="transmembrane region" description="Helical" evidence="1">
    <location>
        <begin position="177"/>
        <end position="197"/>
    </location>
</feature>
<keyword evidence="1" id="KW-0812">Transmembrane</keyword>
<feature type="transmembrane region" description="Helical" evidence="1">
    <location>
        <begin position="203"/>
        <end position="221"/>
    </location>
</feature>
<dbReference type="AlphaFoldDB" id="A0A511JQR8"/>
<evidence type="ECO:0000256" key="1">
    <source>
        <dbReference type="SAM" id="Phobius"/>
    </source>
</evidence>
<feature type="transmembrane region" description="Helical" evidence="1">
    <location>
        <begin position="114"/>
        <end position="136"/>
    </location>
</feature>
<dbReference type="Pfam" id="PF20401">
    <property type="entry name" value="Rhomboid_2"/>
    <property type="match status" value="1"/>
</dbReference>
<feature type="transmembrane region" description="Helical" evidence="1">
    <location>
        <begin position="148"/>
        <end position="170"/>
    </location>
</feature>
<proteinExistence type="predicted"/>
<evidence type="ECO:0000313" key="3">
    <source>
        <dbReference type="Proteomes" id="UP000321049"/>
    </source>
</evidence>
<reference evidence="2 3" key="1">
    <citation type="submission" date="2019-07" db="EMBL/GenBank/DDBJ databases">
        <title>Whole genome shotgun sequence of Cellulomonas terrae NBRC 100819.</title>
        <authorList>
            <person name="Hosoyama A."/>
            <person name="Uohara A."/>
            <person name="Ohji S."/>
            <person name="Ichikawa N."/>
        </authorList>
    </citation>
    <scope>NUCLEOTIDE SEQUENCE [LARGE SCALE GENOMIC DNA]</scope>
    <source>
        <strain evidence="2 3">NBRC 100819</strain>
    </source>
</reference>
<comment type="caution">
    <text evidence="2">The sequence shown here is derived from an EMBL/GenBank/DDBJ whole genome shotgun (WGS) entry which is preliminary data.</text>
</comment>
<name>A0A511JQR8_9CELL</name>
<feature type="transmembrane region" description="Helical" evidence="1">
    <location>
        <begin position="31"/>
        <end position="53"/>
    </location>
</feature>
<evidence type="ECO:0000313" key="2">
    <source>
        <dbReference type="EMBL" id="GEM00373.1"/>
    </source>
</evidence>
<organism evidence="2 3">
    <name type="scientific">Cellulomonas terrae</name>
    <dbReference type="NCBI Taxonomy" id="311234"/>
    <lineage>
        <taxon>Bacteria</taxon>
        <taxon>Bacillati</taxon>
        <taxon>Actinomycetota</taxon>
        <taxon>Actinomycetes</taxon>
        <taxon>Micrococcales</taxon>
        <taxon>Cellulomonadaceae</taxon>
        <taxon>Cellulomonas</taxon>
    </lineage>
</organism>
<gene>
    <name evidence="2" type="ORF">CTE05_39190</name>
</gene>
<dbReference type="Proteomes" id="UP000321049">
    <property type="component" value="Unassembled WGS sequence"/>
</dbReference>